<dbReference type="InterPro" id="IPR014756">
    <property type="entry name" value="Ig_E-set"/>
</dbReference>
<dbReference type="RefSeq" id="WP_323250665.1">
    <property type="nucleotide sequence ID" value="NZ_JAYFUL010000026.1"/>
</dbReference>
<keyword evidence="2" id="KW-1185">Reference proteome</keyword>
<sequence>MAAPYAQFPKRNDEQILNYCTKHLARGVKLFPDSVSNESFNLSIISENWRFPIIEPALDINGVTGAVNYVTLVWIVKPGDGTTSVKAIGSFLPWYETVELTSVKFENHDTNFFACQLLLPIGKSYYYKFIVDETTVIDPINPQTKILANGKQWSFFFTDFYNSSEEFEAWEISLLYRLVNQIVPFRTKDAQNFINRFYLSLAKPDRHDMPIYKLDESLGEVNFITNLLVKEERHHLNDYKICLSIIDQILRKRNPTVDSWTVSEQLLNDLYDEMASGNVPGWDYNAYNNPIYFLGLVRRHTLTGAFSHPRYGGNIGGAGWNYLREKYDIKNNSAQVTGNNFNWQMAIEKQIGTNADYKG</sequence>
<proteinExistence type="predicted"/>
<accession>A0ABU5QQ14</accession>
<reference evidence="1 2" key="1">
    <citation type="submission" date="2023-12" db="EMBL/GenBank/DDBJ databases">
        <title>Novel species of the genus Arcicella isolated from rivers.</title>
        <authorList>
            <person name="Lu H."/>
        </authorList>
    </citation>
    <scope>NUCLEOTIDE SEQUENCE [LARGE SCALE GENOMIC DNA]</scope>
    <source>
        <strain evidence="1 2">LMG 21963</strain>
    </source>
</reference>
<dbReference type="EMBL" id="JAYFUL010000026">
    <property type="protein sequence ID" value="MEA5259156.1"/>
    <property type="molecule type" value="Genomic_DNA"/>
</dbReference>
<protein>
    <recommendedName>
        <fullName evidence="3">Gluconate 2-dehydrogenase subunit 3-like protein</fullName>
    </recommendedName>
</protein>
<organism evidence="1 2">
    <name type="scientific">Arcicella aquatica</name>
    <dbReference type="NCBI Taxonomy" id="217141"/>
    <lineage>
        <taxon>Bacteria</taxon>
        <taxon>Pseudomonadati</taxon>
        <taxon>Bacteroidota</taxon>
        <taxon>Cytophagia</taxon>
        <taxon>Cytophagales</taxon>
        <taxon>Flectobacillaceae</taxon>
        <taxon>Arcicella</taxon>
    </lineage>
</organism>
<evidence type="ECO:0000313" key="1">
    <source>
        <dbReference type="EMBL" id="MEA5259156.1"/>
    </source>
</evidence>
<comment type="caution">
    <text evidence="1">The sequence shown here is derived from an EMBL/GenBank/DDBJ whole genome shotgun (WGS) entry which is preliminary data.</text>
</comment>
<evidence type="ECO:0008006" key="3">
    <source>
        <dbReference type="Google" id="ProtNLM"/>
    </source>
</evidence>
<gene>
    <name evidence="1" type="ORF">VB264_15275</name>
</gene>
<name>A0ABU5QQ14_9BACT</name>
<dbReference type="InterPro" id="IPR013783">
    <property type="entry name" value="Ig-like_fold"/>
</dbReference>
<dbReference type="Gene3D" id="2.60.40.10">
    <property type="entry name" value="Immunoglobulins"/>
    <property type="match status" value="1"/>
</dbReference>
<dbReference type="Proteomes" id="UP001304671">
    <property type="component" value="Unassembled WGS sequence"/>
</dbReference>
<evidence type="ECO:0000313" key="2">
    <source>
        <dbReference type="Proteomes" id="UP001304671"/>
    </source>
</evidence>
<dbReference type="SUPFAM" id="SSF81296">
    <property type="entry name" value="E set domains"/>
    <property type="match status" value="1"/>
</dbReference>